<dbReference type="Gene3D" id="3.40.50.720">
    <property type="entry name" value="NAD(P)-binding Rossmann-like Domain"/>
    <property type="match status" value="1"/>
</dbReference>
<accession>A0A1H2FMM6</accession>
<dbReference type="PANTHER" id="PTHR44196">
    <property type="entry name" value="DEHYDROGENASE/REDUCTASE SDR FAMILY MEMBER 7B"/>
    <property type="match status" value="1"/>
</dbReference>
<evidence type="ECO:0000313" key="4">
    <source>
        <dbReference type="EMBL" id="SDU08617.1"/>
    </source>
</evidence>
<dbReference type="PANTHER" id="PTHR44196:SF1">
    <property type="entry name" value="DEHYDROGENASE_REDUCTASE SDR FAMILY MEMBER 7B"/>
    <property type="match status" value="1"/>
</dbReference>
<organism evidence="4 5">
    <name type="scientific">Pseudomonas pohangensis</name>
    <dbReference type="NCBI Taxonomy" id="364197"/>
    <lineage>
        <taxon>Bacteria</taxon>
        <taxon>Pseudomonadati</taxon>
        <taxon>Pseudomonadota</taxon>
        <taxon>Gammaproteobacteria</taxon>
        <taxon>Pseudomonadales</taxon>
        <taxon>Pseudomonadaceae</taxon>
        <taxon>Pseudomonas</taxon>
    </lineage>
</organism>
<reference evidence="5" key="1">
    <citation type="submission" date="2016-10" db="EMBL/GenBank/DDBJ databases">
        <authorList>
            <person name="Varghese N."/>
            <person name="Submissions S."/>
        </authorList>
    </citation>
    <scope>NUCLEOTIDE SEQUENCE [LARGE SCALE GENOMIC DNA]</scope>
    <source>
        <strain evidence="5">DSM 17875</strain>
    </source>
</reference>
<dbReference type="SUPFAM" id="SSF51735">
    <property type="entry name" value="NAD(P)-binding Rossmann-fold domains"/>
    <property type="match status" value="1"/>
</dbReference>
<dbReference type="OrthoDB" id="9810734at2"/>
<dbReference type="GO" id="GO:0016491">
    <property type="term" value="F:oxidoreductase activity"/>
    <property type="evidence" value="ECO:0007669"/>
    <property type="project" value="UniProtKB-KW"/>
</dbReference>
<evidence type="ECO:0000256" key="1">
    <source>
        <dbReference type="ARBA" id="ARBA00006484"/>
    </source>
</evidence>
<evidence type="ECO:0000313" key="5">
    <source>
        <dbReference type="Proteomes" id="UP000243232"/>
    </source>
</evidence>
<dbReference type="EMBL" id="LT629785">
    <property type="protein sequence ID" value="SDU08617.1"/>
    <property type="molecule type" value="Genomic_DNA"/>
</dbReference>
<comment type="similarity">
    <text evidence="1 3">Belongs to the short-chain dehydrogenases/reductases (SDR) family.</text>
</comment>
<keyword evidence="5" id="KW-1185">Reference proteome</keyword>
<gene>
    <name evidence="4" type="ORF">SAMN05216296_1688</name>
</gene>
<name>A0A1H2FMM6_9PSED</name>
<sequence length="266" mass="28741">MRHFNNKVAVITGAGSGIGQALAIALARQGARLALSDIDEAGLARTRSQLPSQTEVRLYRLDVTDRAAVDAHAAQVIADFGTVHMLFNNAGSALLGTFANQTLEEAHWLVDLDLWSVIYCSKAFLPYMLAQKEGCIINISSIAGLVGLPGLNTYNLVKFAVRGLTESLWSELAGSGVSAVCVHPGGIKTNIDRASRRCATSGAIEDRMDAANQRTLITPPERCAADILRGIQQGRRRVITGYRSSTIDWLARLLPESYPRLLARVL</sequence>
<dbReference type="GO" id="GO:0016020">
    <property type="term" value="C:membrane"/>
    <property type="evidence" value="ECO:0007669"/>
    <property type="project" value="TreeGrafter"/>
</dbReference>
<dbReference type="Pfam" id="PF00106">
    <property type="entry name" value="adh_short"/>
    <property type="match status" value="1"/>
</dbReference>
<protein>
    <submittedName>
        <fullName evidence="4">Short-chain dehydrogenase</fullName>
    </submittedName>
</protein>
<evidence type="ECO:0000256" key="3">
    <source>
        <dbReference type="RuleBase" id="RU000363"/>
    </source>
</evidence>
<dbReference type="InterPro" id="IPR036291">
    <property type="entry name" value="NAD(P)-bd_dom_sf"/>
</dbReference>
<dbReference type="RefSeq" id="WP_090194135.1">
    <property type="nucleotide sequence ID" value="NZ_LT629785.1"/>
</dbReference>
<dbReference type="InterPro" id="IPR002347">
    <property type="entry name" value="SDR_fam"/>
</dbReference>
<evidence type="ECO:0000256" key="2">
    <source>
        <dbReference type="ARBA" id="ARBA00023002"/>
    </source>
</evidence>
<keyword evidence="2" id="KW-0560">Oxidoreductase</keyword>
<proteinExistence type="inferred from homology"/>
<dbReference type="PRINTS" id="PR00080">
    <property type="entry name" value="SDRFAMILY"/>
</dbReference>
<dbReference type="Proteomes" id="UP000243232">
    <property type="component" value="Chromosome I"/>
</dbReference>
<dbReference type="AlphaFoldDB" id="A0A1H2FMM6"/>
<dbReference type="PRINTS" id="PR00081">
    <property type="entry name" value="GDHRDH"/>
</dbReference>
<dbReference type="STRING" id="364197.SAMN05216296_1688"/>